<feature type="transmembrane region" description="Helical" evidence="1">
    <location>
        <begin position="13"/>
        <end position="32"/>
    </location>
</feature>
<dbReference type="Proteomes" id="UP000016702">
    <property type="component" value="Chromosome"/>
</dbReference>
<sequence>MFGNVLTYDVYHLALYLATAMAWGALGLWLLLHGAGVEALYKCCAVFGLALTISSVMLVLDILRVLEHWQVEAGLLLFGVLLPCVLALTFKAGFNVSKIYLSKL</sequence>
<organism evidence="2 3">
    <name type="scientific">Pseudomonas putida NBRC 14164</name>
    <dbReference type="NCBI Taxonomy" id="1211579"/>
    <lineage>
        <taxon>Bacteria</taxon>
        <taxon>Pseudomonadati</taxon>
        <taxon>Pseudomonadota</taxon>
        <taxon>Gammaproteobacteria</taxon>
        <taxon>Pseudomonadales</taxon>
        <taxon>Pseudomonadaceae</taxon>
        <taxon>Pseudomonas</taxon>
    </lineage>
</organism>
<keyword evidence="3" id="KW-1185">Reference proteome</keyword>
<dbReference type="GeneID" id="45523007"/>
<feature type="transmembrane region" description="Helical" evidence="1">
    <location>
        <begin position="39"/>
        <end position="63"/>
    </location>
</feature>
<keyword evidence="1" id="KW-1133">Transmembrane helix</keyword>
<gene>
    <name evidence="2" type="ORF">PP4_14740</name>
</gene>
<feature type="transmembrane region" description="Helical" evidence="1">
    <location>
        <begin position="75"/>
        <end position="94"/>
    </location>
</feature>
<evidence type="ECO:0000256" key="1">
    <source>
        <dbReference type="SAM" id="Phobius"/>
    </source>
</evidence>
<dbReference type="RefSeq" id="WP_016498610.1">
    <property type="nucleotide sequence ID" value="NC_021505.1"/>
</dbReference>
<keyword evidence="1" id="KW-0812">Transmembrane</keyword>
<proteinExistence type="predicted"/>
<evidence type="ECO:0000313" key="2">
    <source>
        <dbReference type="EMBL" id="BAN53327.1"/>
    </source>
</evidence>
<accession>A0ABM7ECH5</accession>
<evidence type="ECO:0000313" key="3">
    <source>
        <dbReference type="Proteomes" id="UP000016702"/>
    </source>
</evidence>
<name>A0ABM7ECH5_PSEPU</name>
<keyword evidence="1" id="KW-0472">Membrane</keyword>
<protein>
    <submittedName>
        <fullName evidence="2">Uncharacterized protein</fullName>
    </submittedName>
</protein>
<dbReference type="EMBL" id="AP013070">
    <property type="protein sequence ID" value="BAN53327.1"/>
    <property type="molecule type" value="Genomic_DNA"/>
</dbReference>
<reference evidence="2 3" key="1">
    <citation type="journal article" date="2014" name="Genome Announc.">
        <title>The Complete Genome Sequence of Pseudomonas putida NBRC 14164T Confirms High Intraspecies Variation.</title>
        <authorList>
            <person name="Ohji S."/>
            <person name="Yamazoe A."/>
            <person name="Hosoyama A."/>
            <person name="Tsuchikane K."/>
            <person name="Ezaki T."/>
            <person name="Fujita N."/>
        </authorList>
    </citation>
    <scope>NUCLEOTIDE SEQUENCE [LARGE SCALE GENOMIC DNA]</scope>
    <source>
        <strain evidence="2 3">NBRC 14164</strain>
    </source>
</reference>